<gene>
    <name evidence="2" type="primary">49</name>
    <name evidence="2" type="ORF">SEA_KUMAO_49</name>
</gene>
<organism evidence="2 3">
    <name type="scientific">Mycobacterium phage Kumao</name>
    <dbReference type="NCBI Taxonomy" id="2041344"/>
    <lineage>
        <taxon>Viruses</taxon>
        <taxon>Duplodnaviria</taxon>
        <taxon>Heunggongvirae</taxon>
        <taxon>Uroviricota</taxon>
        <taxon>Caudoviricetes</taxon>
        <taxon>Vilmaviridae</taxon>
        <taxon>Kumaovirus</taxon>
        <taxon>Kumaovirus kumao</taxon>
    </lineage>
</organism>
<proteinExistence type="inferred from homology"/>
<dbReference type="GO" id="GO:0004176">
    <property type="term" value="F:ATP-dependent peptidase activity"/>
    <property type="evidence" value="ECO:0007669"/>
    <property type="project" value="InterPro"/>
</dbReference>
<dbReference type="EMBL" id="MG009575">
    <property type="protein sequence ID" value="ATN94012.1"/>
    <property type="molecule type" value="Genomic_DNA"/>
</dbReference>
<keyword evidence="2" id="KW-0645">Protease</keyword>
<dbReference type="KEGG" id="vg:63210152"/>
<name>A0A2D1GPP5_9CAUD</name>
<dbReference type="PRINTS" id="PR00127">
    <property type="entry name" value="CLPPROTEASEP"/>
</dbReference>
<dbReference type="GeneID" id="63210152"/>
<dbReference type="InterPro" id="IPR029045">
    <property type="entry name" value="ClpP/crotonase-like_dom_sf"/>
</dbReference>
<dbReference type="SUPFAM" id="SSF52096">
    <property type="entry name" value="ClpP/crotonase"/>
    <property type="match status" value="1"/>
</dbReference>
<dbReference type="GO" id="GO:0006508">
    <property type="term" value="P:proteolysis"/>
    <property type="evidence" value="ECO:0007669"/>
    <property type="project" value="UniProtKB-KW"/>
</dbReference>
<dbReference type="Gene3D" id="3.90.226.10">
    <property type="entry name" value="2-enoyl-CoA Hydratase, Chain A, domain 1"/>
    <property type="match status" value="1"/>
</dbReference>
<evidence type="ECO:0000256" key="1">
    <source>
        <dbReference type="ARBA" id="ARBA00007039"/>
    </source>
</evidence>
<accession>A0A2D1GPP5</accession>
<comment type="similarity">
    <text evidence="1">Belongs to the peptidase S14 family.</text>
</comment>
<evidence type="ECO:0000313" key="2">
    <source>
        <dbReference type="EMBL" id="ATN94012.1"/>
    </source>
</evidence>
<sequence>MTAAAAEPIGTVVDLPVKTKLVEDILELESVRFQLSGYVDQKMTRRFIEQAQAAHNEDQEAIWEVVITSEGGDMFAGTAIYSELKSYSVSDGGGHWIVTRVRGICGSVATLILQAGDVRVAGYMDSLHYHEPLLTLTDSPLTQARDMLWQCENWLHRYAAIHEERSGLKAEEFLDRLKGHEWNLSANEAKRFGFIDIVDGVTV</sequence>
<dbReference type="InterPro" id="IPR023562">
    <property type="entry name" value="ClpP/TepA"/>
</dbReference>
<dbReference type="RefSeq" id="YP_010013539.1">
    <property type="nucleotide sequence ID" value="NC_053512.1"/>
</dbReference>
<evidence type="ECO:0000313" key="3">
    <source>
        <dbReference type="Proteomes" id="UP000229090"/>
    </source>
</evidence>
<dbReference type="GO" id="GO:0004252">
    <property type="term" value="F:serine-type endopeptidase activity"/>
    <property type="evidence" value="ECO:0007669"/>
    <property type="project" value="InterPro"/>
</dbReference>
<dbReference type="Proteomes" id="UP000229090">
    <property type="component" value="Segment"/>
</dbReference>
<keyword evidence="2" id="KW-0378">Hydrolase</keyword>
<dbReference type="InterPro" id="IPR001907">
    <property type="entry name" value="ClpP"/>
</dbReference>
<protein>
    <submittedName>
        <fullName evidence="2">ClpP-like protease</fullName>
    </submittedName>
</protein>
<dbReference type="Pfam" id="PF00574">
    <property type="entry name" value="CLP_protease"/>
    <property type="match status" value="1"/>
</dbReference>
<keyword evidence="3" id="KW-1185">Reference proteome</keyword>
<reference evidence="3" key="1">
    <citation type="submission" date="2017-09" db="EMBL/GenBank/DDBJ databases">
        <authorList>
            <person name="Ehlers B."/>
            <person name="Leendertz F.H."/>
        </authorList>
    </citation>
    <scope>NUCLEOTIDE SEQUENCE [LARGE SCALE GENOMIC DNA]</scope>
</reference>